<keyword evidence="1" id="KW-1133">Transmembrane helix</keyword>
<keyword evidence="1" id="KW-0812">Transmembrane</keyword>
<feature type="transmembrane region" description="Helical" evidence="1">
    <location>
        <begin position="67"/>
        <end position="87"/>
    </location>
</feature>
<organism evidence="2 3">
    <name type="scientific">Chryseobacterium paridis</name>
    <dbReference type="NCBI Taxonomy" id="2800328"/>
    <lineage>
        <taxon>Bacteria</taxon>
        <taxon>Pseudomonadati</taxon>
        <taxon>Bacteroidota</taxon>
        <taxon>Flavobacteriia</taxon>
        <taxon>Flavobacteriales</taxon>
        <taxon>Weeksellaceae</taxon>
        <taxon>Chryseobacterium group</taxon>
        <taxon>Chryseobacterium</taxon>
    </lineage>
</organism>
<proteinExistence type="predicted"/>
<evidence type="ECO:0000313" key="2">
    <source>
        <dbReference type="EMBL" id="MBK1898101.1"/>
    </source>
</evidence>
<accession>A0ABS1G086</accession>
<dbReference type="RefSeq" id="WP_200248787.1">
    <property type="nucleotide sequence ID" value="NZ_JAENHK010000010.1"/>
</dbReference>
<feature type="transmembrane region" description="Helical" evidence="1">
    <location>
        <begin position="335"/>
        <end position="354"/>
    </location>
</feature>
<feature type="transmembrane region" description="Helical" evidence="1">
    <location>
        <begin position="155"/>
        <end position="178"/>
    </location>
</feature>
<protein>
    <submittedName>
        <fullName evidence="2">HTTM domain-containing protein</fullName>
    </submittedName>
</protein>
<evidence type="ECO:0000313" key="3">
    <source>
        <dbReference type="Proteomes" id="UP000628669"/>
    </source>
</evidence>
<comment type="caution">
    <text evidence="2">The sequence shown here is derived from an EMBL/GenBank/DDBJ whole genome shotgun (WGS) entry which is preliminary data.</text>
</comment>
<keyword evidence="1" id="KW-0472">Membrane</keyword>
<name>A0ABS1G086_9FLAO</name>
<dbReference type="EMBL" id="JAENHK010000010">
    <property type="protein sequence ID" value="MBK1898101.1"/>
    <property type="molecule type" value="Genomic_DNA"/>
</dbReference>
<feature type="transmembrane region" description="Helical" evidence="1">
    <location>
        <begin position="297"/>
        <end position="315"/>
    </location>
</feature>
<sequence>MIEKIKKLIFTSYHPSYEFLAFYRIFFSLYLLWMGLSNANWVSRIPNSAMHPPISILSFTDAVPPEWFFSGCYYGMYLCLLLILIGLKPRVFSILYMIMYIMTSNYAFSFGKIDHSFVYVLPIIFMAFSPWNTTYSFFPELKRETDVLSKSWPMFLLSMLLGFGIFTAGLAKILGGWLNTDMQSTQVFFYQYRYGVGWHDLMSDFYDKINSQFFWEMLDYCTVFFESIFLVAFLKPKFFRFMIWITLFFHLNVLLMFNISFTFSIGFYALFIPTDLIPSNFKAKFKHTLQTIFQPKYKIVGIVFVILYLLLLIIFDINTINYLISKFFELFESLYAFPLFVLGGAFLFGTYLFIRSFRKYTS</sequence>
<feature type="transmembrane region" description="Helical" evidence="1">
    <location>
        <begin position="94"/>
        <end position="111"/>
    </location>
</feature>
<feature type="transmembrane region" description="Helical" evidence="1">
    <location>
        <begin position="21"/>
        <end position="42"/>
    </location>
</feature>
<feature type="transmembrane region" description="Helical" evidence="1">
    <location>
        <begin position="117"/>
        <end position="135"/>
    </location>
</feature>
<feature type="transmembrane region" description="Helical" evidence="1">
    <location>
        <begin position="213"/>
        <end position="234"/>
    </location>
</feature>
<evidence type="ECO:0000256" key="1">
    <source>
        <dbReference type="SAM" id="Phobius"/>
    </source>
</evidence>
<gene>
    <name evidence="2" type="ORF">JHL15_20215</name>
</gene>
<reference evidence="3" key="1">
    <citation type="submission" date="2021-01" db="EMBL/GenBank/DDBJ databases">
        <title>Genome public.</title>
        <authorList>
            <person name="Liu C."/>
            <person name="Sun Q."/>
        </authorList>
    </citation>
    <scope>NUCLEOTIDE SEQUENCE [LARGE SCALE GENOMIC DNA]</scope>
    <source>
        <strain evidence="3">YIM B02567</strain>
    </source>
</reference>
<dbReference type="Proteomes" id="UP000628669">
    <property type="component" value="Unassembled WGS sequence"/>
</dbReference>
<feature type="transmembrane region" description="Helical" evidence="1">
    <location>
        <begin position="241"/>
        <end position="259"/>
    </location>
</feature>
<keyword evidence="3" id="KW-1185">Reference proteome</keyword>